<gene>
    <name evidence="6" type="ORF">Dthio_PD0993</name>
</gene>
<dbReference type="PROSITE" id="PS50987">
    <property type="entry name" value="HTH_ARSR_2"/>
    <property type="match status" value="1"/>
</dbReference>
<dbReference type="EMBL" id="ACJN02000003">
    <property type="protein sequence ID" value="EFI33657.1"/>
    <property type="molecule type" value="Genomic_DNA"/>
</dbReference>
<evidence type="ECO:0000313" key="6">
    <source>
        <dbReference type="EMBL" id="EFI33657.1"/>
    </source>
</evidence>
<protein>
    <submittedName>
        <fullName evidence="6">Transcriptional regulator, ArsR family</fullName>
    </submittedName>
</protein>
<accession>D6SSJ1</accession>
<evidence type="ECO:0000259" key="5">
    <source>
        <dbReference type="PROSITE" id="PS50987"/>
    </source>
</evidence>
<dbReference type="PANTHER" id="PTHR33154">
    <property type="entry name" value="TRANSCRIPTIONAL REGULATOR, ARSR FAMILY"/>
    <property type="match status" value="1"/>
</dbReference>
<dbReference type="NCBIfam" id="NF033788">
    <property type="entry name" value="HTH_metalloreg"/>
    <property type="match status" value="1"/>
</dbReference>
<reference evidence="6" key="1">
    <citation type="submission" date="2010-05" db="EMBL/GenBank/DDBJ databases">
        <title>The draft genome of Desulfonatronospira thiodismutans ASO3-1.</title>
        <authorList>
            <consortium name="US DOE Joint Genome Institute (JGI-PGF)"/>
            <person name="Lucas S."/>
            <person name="Copeland A."/>
            <person name="Lapidus A."/>
            <person name="Cheng J.-F."/>
            <person name="Bruce D."/>
            <person name="Goodwin L."/>
            <person name="Pitluck S."/>
            <person name="Chertkov O."/>
            <person name="Brettin T."/>
            <person name="Detter J.C."/>
            <person name="Han C."/>
            <person name="Land M.L."/>
            <person name="Hauser L."/>
            <person name="Kyrpides N."/>
            <person name="Mikhailova N."/>
            <person name="Muyzer G."/>
            <person name="Woyke T."/>
        </authorList>
    </citation>
    <scope>NUCLEOTIDE SEQUENCE [LARGE SCALE GENOMIC DNA]</scope>
    <source>
        <strain evidence="6">ASO3-1</strain>
    </source>
</reference>
<dbReference type="InterPro" id="IPR051081">
    <property type="entry name" value="HTH_MetalResp_TranReg"/>
</dbReference>
<comment type="caution">
    <text evidence="6">The sequence shown here is derived from an EMBL/GenBank/DDBJ whole genome shotgun (WGS) entry which is preliminary data.</text>
</comment>
<dbReference type="InterPro" id="IPR001845">
    <property type="entry name" value="HTH_ArsR_DNA-bd_dom"/>
</dbReference>
<dbReference type="RefSeq" id="WP_008871006.1">
    <property type="nucleotide sequence ID" value="NZ_ACJN02000003.1"/>
</dbReference>
<feature type="domain" description="HTH arsR-type" evidence="5">
    <location>
        <begin position="1"/>
        <end position="96"/>
    </location>
</feature>
<keyword evidence="7" id="KW-1185">Reference proteome</keyword>
<organism evidence="6 7">
    <name type="scientific">Desulfonatronospira thiodismutans ASO3-1</name>
    <dbReference type="NCBI Taxonomy" id="555779"/>
    <lineage>
        <taxon>Bacteria</taxon>
        <taxon>Pseudomonadati</taxon>
        <taxon>Thermodesulfobacteriota</taxon>
        <taxon>Desulfovibrionia</taxon>
        <taxon>Desulfovibrionales</taxon>
        <taxon>Desulfonatronovibrionaceae</taxon>
        <taxon>Desulfonatronospira</taxon>
    </lineage>
</organism>
<dbReference type="eggNOG" id="COG0640">
    <property type="taxonomic scope" value="Bacteria"/>
</dbReference>
<evidence type="ECO:0000256" key="4">
    <source>
        <dbReference type="SAM" id="Coils"/>
    </source>
</evidence>
<keyword evidence="4" id="KW-0175">Coiled coil</keyword>
<evidence type="ECO:0000313" key="7">
    <source>
        <dbReference type="Proteomes" id="UP000005496"/>
    </source>
</evidence>
<evidence type="ECO:0000256" key="1">
    <source>
        <dbReference type="ARBA" id="ARBA00023015"/>
    </source>
</evidence>
<dbReference type="Gene3D" id="1.10.10.10">
    <property type="entry name" value="Winged helix-like DNA-binding domain superfamily/Winged helix DNA-binding domain"/>
    <property type="match status" value="1"/>
</dbReference>
<dbReference type="InterPro" id="IPR036390">
    <property type="entry name" value="WH_DNA-bd_sf"/>
</dbReference>
<feature type="coiled-coil region" evidence="4">
    <location>
        <begin position="85"/>
        <end position="112"/>
    </location>
</feature>
<dbReference type="InterPro" id="IPR011991">
    <property type="entry name" value="ArsR-like_HTH"/>
</dbReference>
<dbReference type="Proteomes" id="UP000005496">
    <property type="component" value="Unassembled WGS sequence"/>
</dbReference>
<dbReference type="GO" id="GO:0003677">
    <property type="term" value="F:DNA binding"/>
    <property type="evidence" value="ECO:0007669"/>
    <property type="project" value="UniProtKB-KW"/>
</dbReference>
<evidence type="ECO:0000256" key="2">
    <source>
        <dbReference type="ARBA" id="ARBA00023125"/>
    </source>
</evidence>
<dbReference type="SUPFAM" id="SSF46785">
    <property type="entry name" value="Winged helix' DNA-binding domain"/>
    <property type="match status" value="1"/>
</dbReference>
<dbReference type="AlphaFoldDB" id="D6SSJ1"/>
<dbReference type="Pfam" id="PF01022">
    <property type="entry name" value="HTH_5"/>
    <property type="match status" value="1"/>
</dbReference>
<dbReference type="InterPro" id="IPR036388">
    <property type="entry name" value="WH-like_DNA-bd_sf"/>
</dbReference>
<evidence type="ECO:0000256" key="3">
    <source>
        <dbReference type="ARBA" id="ARBA00023163"/>
    </source>
</evidence>
<dbReference type="SMART" id="SM00418">
    <property type="entry name" value="HTH_ARSR"/>
    <property type="match status" value="1"/>
</dbReference>
<dbReference type="PANTHER" id="PTHR33154:SF18">
    <property type="entry name" value="ARSENICAL RESISTANCE OPERON REPRESSOR"/>
    <property type="match status" value="1"/>
</dbReference>
<keyword evidence="2" id="KW-0238">DNA-binding</keyword>
<keyword evidence="3" id="KW-0804">Transcription</keyword>
<proteinExistence type="predicted"/>
<dbReference type="OrthoDB" id="9800238at2"/>
<name>D6SSJ1_9BACT</name>
<dbReference type="PRINTS" id="PR00778">
    <property type="entry name" value="HTHARSR"/>
</dbReference>
<sequence>MEGTVRLFKALGDTTRLRLLSLLLQGEQCVCDLMFALQLPQSTVSRHLAYLKNSGWVKDCRRGVWSYYRIVGSSRPAHSQLLEILKTHLSGMEEIQEDLERLNQRLQIRKSDRCG</sequence>
<dbReference type="CDD" id="cd00090">
    <property type="entry name" value="HTH_ARSR"/>
    <property type="match status" value="1"/>
</dbReference>
<dbReference type="GO" id="GO:0003700">
    <property type="term" value="F:DNA-binding transcription factor activity"/>
    <property type="evidence" value="ECO:0007669"/>
    <property type="project" value="InterPro"/>
</dbReference>
<keyword evidence="1" id="KW-0805">Transcription regulation</keyword>